<reference evidence="2 3" key="1">
    <citation type="submission" date="2020-05" db="EMBL/GenBank/DDBJ databases">
        <authorList>
            <person name="Campoy J."/>
            <person name="Schneeberger K."/>
            <person name="Spophaly S."/>
        </authorList>
    </citation>
    <scope>NUCLEOTIDE SEQUENCE [LARGE SCALE GENOMIC DNA]</scope>
    <source>
        <strain evidence="2">PruArmRojPasFocal</strain>
    </source>
</reference>
<dbReference type="EMBL" id="CAEKDK010000001">
    <property type="protein sequence ID" value="CAB4263095.1"/>
    <property type="molecule type" value="Genomic_DNA"/>
</dbReference>
<organism evidence="2 3">
    <name type="scientific">Prunus armeniaca</name>
    <name type="common">Apricot</name>
    <name type="synonym">Armeniaca vulgaris</name>
    <dbReference type="NCBI Taxonomy" id="36596"/>
    <lineage>
        <taxon>Eukaryota</taxon>
        <taxon>Viridiplantae</taxon>
        <taxon>Streptophyta</taxon>
        <taxon>Embryophyta</taxon>
        <taxon>Tracheophyta</taxon>
        <taxon>Spermatophyta</taxon>
        <taxon>Magnoliopsida</taxon>
        <taxon>eudicotyledons</taxon>
        <taxon>Gunneridae</taxon>
        <taxon>Pentapetalae</taxon>
        <taxon>rosids</taxon>
        <taxon>fabids</taxon>
        <taxon>Rosales</taxon>
        <taxon>Rosaceae</taxon>
        <taxon>Amygdaloideae</taxon>
        <taxon>Amygdaleae</taxon>
        <taxon>Prunus</taxon>
    </lineage>
</organism>
<evidence type="ECO:0000313" key="2">
    <source>
        <dbReference type="EMBL" id="CAB4263095.1"/>
    </source>
</evidence>
<evidence type="ECO:0000313" key="3">
    <source>
        <dbReference type="Proteomes" id="UP000507222"/>
    </source>
</evidence>
<sequence length="68" mass="6985">MEEKGHHCSWKFKCTTTDSAAPSSTPASGSASLATGSAPPASIEASTGNSYLLRKRPMVVGASDLSKE</sequence>
<name>A0A6J5TJF1_PRUAR</name>
<proteinExistence type="predicted"/>
<protein>
    <submittedName>
        <fullName evidence="2">Uncharacterized protein</fullName>
    </submittedName>
</protein>
<accession>A0A6J5TJF1</accession>
<feature type="compositionally biased region" description="Low complexity" evidence="1">
    <location>
        <begin position="16"/>
        <end position="42"/>
    </location>
</feature>
<evidence type="ECO:0000256" key="1">
    <source>
        <dbReference type="SAM" id="MobiDB-lite"/>
    </source>
</evidence>
<dbReference type="AlphaFoldDB" id="A0A6J5TJF1"/>
<dbReference type="Proteomes" id="UP000507222">
    <property type="component" value="Unassembled WGS sequence"/>
</dbReference>
<feature type="region of interest" description="Disordered" evidence="1">
    <location>
        <begin position="16"/>
        <end position="68"/>
    </location>
</feature>
<gene>
    <name evidence="2" type="ORF">CURHAP_LOCUS2761</name>
</gene>